<organism evidence="2 3">
    <name type="scientific">Arthrobacter horti</name>
    <dbReference type="NCBI Taxonomy" id="3068273"/>
    <lineage>
        <taxon>Bacteria</taxon>
        <taxon>Bacillati</taxon>
        <taxon>Actinomycetota</taxon>
        <taxon>Actinomycetes</taxon>
        <taxon>Micrococcales</taxon>
        <taxon>Micrococcaceae</taxon>
        <taxon>Arthrobacter</taxon>
    </lineage>
</organism>
<evidence type="ECO:0000313" key="2">
    <source>
        <dbReference type="EMBL" id="MDP5227337.1"/>
    </source>
</evidence>
<dbReference type="RefSeq" id="WP_305996389.1">
    <property type="nucleotide sequence ID" value="NZ_JAVALS010000005.1"/>
</dbReference>
<feature type="transmembrane region" description="Helical" evidence="1">
    <location>
        <begin position="7"/>
        <end position="26"/>
    </location>
</feature>
<comment type="caution">
    <text evidence="2">The sequence shown here is derived from an EMBL/GenBank/DDBJ whole genome shotgun (WGS) entry which is preliminary data.</text>
</comment>
<accession>A0ABT9IP29</accession>
<dbReference type="EMBL" id="JAVALS010000005">
    <property type="protein sequence ID" value="MDP5227337.1"/>
    <property type="molecule type" value="Genomic_DNA"/>
</dbReference>
<name>A0ABT9IP29_9MICC</name>
<keyword evidence="1" id="KW-1133">Transmembrane helix</keyword>
<gene>
    <name evidence="2" type="ORF">Q9R02_09260</name>
</gene>
<evidence type="ECO:0000313" key="3">
    <source>
        <dbReference type="Proteomes" id="UP001232725"/>
    </source>
</evidence>
<keyword evidence="1" id="KW-0812">Transmembrane</keyword>
<reference evidence="2 3" key="1">
    <citation type="submission" date="2023-08" db="EMBL/GenBank/DDBJ databases">
        <title>Arthrobacter horti sp. nov., isolated from forest soil.</title>
        <authorList>
            <person name="Park M."/>
        </authorList>
    </citation>
    <scope>NUCLEOTIDE SEQUENCE [LARGE SCALE GENOMIC DNA]</scope>
    <source>
        <strain evidence="2 3">YJM1</strain>
    </source>
</reference>
<protein>
    <submittedName>
        <fullName evidence="2">Uncharacterized protein</fullName>
    </submittedName>
</protein>
<sequence>MNRWGKVILFGAVVLVCLSFTLYRLIGDVIRFGPTAANMSGFAVLLMFPLLIWGLAAGVRRGKARRAVRTRDSYSGAFVVCAGWTWFMAPPLRSWPFKPVKTRGFIPFLLVARPEGLELYQQKYRSDVLIGKLAWVGIRSLGARAVDPTTGIPQGTRMLAIDLAPQGGELSDHLEFFLCSEEWEIVRGDVFDDTVCRLESLRAGVRGAGPL</sequence>
<dbReference type="Proteomes" id="UP001232725">
    <property type="component" value="Unassembled WGS sequence"/>
</dbReference>
<keyword evidence="1" id="KW-0472">Membrane</keyword>
<feature type="transmembrane region" description="Helical" evidence="1">
    <location>
        <begin position="38"/>
        <end position="59"/>
    </location>
</feature>
<proteinExistence type="predicted"/>
<evidence type="ECO:0000256" key="1">
    <source>
        <dbReference type="SAM" id="Phobius"/>
    </source>
</evidence>
<keyword evidence="3" id="KW-1185">Reference proteome</keyword>